<dbReference type="Proteomes" id="UP000694872">
    <property type="component" value="Unplaced"/>
</dbReference>
<dbReference type="GO" id="GO:0005737">
    <property type="term" value="C:cytoplasm"/>
    <property type="evidence" value="ECO:0007669"/>
    <property type="project" value="TreeGrafter"/>
</dbReference>
<dbReference type="Pfam" id="PF13920">
    <property type="entry name" value="zf-C3HC4_3"/>
    <property type="match status" value="1"/>
</dbReference>
<gene>
    <name evidence="7" type="primary">LOC106126441</name>
</gene>
<dbReference type="AlphaFoldDB" id="A0AAJ6ZUP6"/>
<dbReference type="PROSITE" id="PS50188">
    <property type="entry name" value="B302_SPRY"/>
    <property type="match status" value="1"/>
</dbReference>
<keyword evidence="3" id="KW-0862">Zinc</keyword>
<evidence type="ECO:0000256" key="1">
    <source>
        <dbReference type="ARBA" id="ARBA00022723"/>
    </source>
</evidence>
<dbReference type="InterPro" id="IPR001841">
    <property type="entry name" value="Znf_RING"/>
</dbReference>
<protein>
    <submittedName>
        <fullName evidence="7">RING finger and SPRY domain-containing protein 1-like</fullName>
    </submittedName>
</protein>
<evidence type="ECO:0000259" key="6">
    <source>
        <dbReference type="PROSITE" id="PS50188"/>
    </source>
</evidence>
<evidence type="ECO:0000256" key="4">
    <source>
        <dbReference type="PROSITE-ProRule" id="PRU00175"/>
    </source>
</evidence>
<dbReference type="SMART" id="SM00449">
    <property type="entry name" value="SPRY"/>
    <property type="match status" value="1"/>
</dbReference>
<dbReference type="RefSeq" id="XP_013179572.1">
    <property type="nucleotide sequence ID" value="XM_013324118.1"/>
</dbReference>
<dbReference type="Pfam" id="PF00622">
    <property type="entry name" value="SPRY"/>
    <property type="match status" value="1"/>
</dbReference>
<keyword evidence="1" id="KW-0479">Metal-binding</keyword>
<evidence type="ECO:0000256" key="3">
    <source>
        <dbReference type="ARBA" id="ARBA00022833"/>
    </source>
</evidence>
<dbReference type="GO" id="GO:0008270">
    <property type="term" value="F:zinc ion binding"/>
    <property type="evidence" value="ECO:0007669"/>
    <property type="project" value="UniProtKB-KW"/>
</dbReference>
<evidence type="ECO:0000259" key="5">
    <source>
        <dbReference type="PROSITE" id="PS50089"/>
    </source>
</evidence>
<evidence type="ECO:0000256" key="2">
    <source>
        <dbReference type="ARBA" id="ARBA00022771"/>
    </source>
</evidence>
<dbReference type="InterPro" id="IPR045129">
    <property type="entry name" value="RNF123/RKP/RSPRY1"/>
</dbReference>
<dbReference type="GO" id="GO:0004842">
    <property type="term" value="F:ubiquitin-protein transferase activity"/>
    <property type="evidence" value="ECO:0007669"/>
    <property type="project" value="InterPro"/>
</dbReference>
<dbReference type="PANTHER" id="PTHR13363">
    <property type="entry name" value="RING FINGER AND SRY DOMAIN-CONTAINING"/>
    <property type="match status" value="1"/>
</dbReference>
<dbReference type="SUPFAM" id="SSF49899">
    <property type="entry name" value="Concanavalin A-like lectins/glucanases"/>
    <property type="match status" value="1"/>
</dbReference>
<keyword evidence="2 4" id="KW-0863">Zinc-finger</keyword>
<feature type="domain" description="RING-type" evidence="5">
    <location>
        <begin position="465"/>
        <end position="500"/>
    </location>
</feature>
<reference evidence="7" key="1">
    <citation type="submission" date="2025-08" db="UniProtKB">
        <authorList>
            <consortium name="RefSeq"/>
        </authorList>
    </citation>
    <scope>IDENTIFICATION</scope>
</reference>
<accession>A0AAJ6ZUP6</accession>
<dbReference type="Gene3D" id="2.60.120.920">
    <property type="match status" value="1"/>
</dbReference>
<dbReference type="PANTHER" id="PTHR13363:SF6">
    <property type="entry name" value="RING FINGER AND SPRY DOMAIN-CONTAINING PROTEIN 1"/>
    <property type="match status" value="1"/>
</dbReference>
<dbReference type="GeneID" id="106126441"/>
<proteinExistence type="predicted"/>
<dbReference type="InterPro" id="IPR013083">
    <property type="entry name" value="Znf_RING/FYVE/PHD"/>
</dbReference>
<dbReference type="SUPFAM" id="SSF57850">
    <property type="entry name" value="RING/U-box"/>
    <property type="match status" value="1"/>
</dbReference>
<dbReference type="InterPro" id="IPR013320">
    <property type="entry name" value="ConA-like_dom_sf"/>
</dbReference>
<dbReference type="Gene3D" id="3.30.40.10">
    <property type="entry name" value="Zinc/RING finger domain, C3HC4 (zinc finger)"/>
    <property type="match status" value="1"/>
</dbReference>
<evidence type="ECO:0000313" key="7">
    <source>
        <dbReference type="RefSeq" id="XP_013179572.1"/>
    </source>
</evidence>
<dbReference type="InterPro" id="IPR001870">
    <property type="entry name" value="B30.2/SPRY"/>
</dbReference>
<dbReference type="KEGG" id="pxu:106126441"/>
<dbReference type="InterPro" id="IPR003877">
    <property type="entry name" value="SPRY_dom"/>
</dbReference>
<feature type="domain" description="B30.2/SPRY" evidence="6">
    <location>
        <begin position="236"/>
        <end position="418"/>
    </location>
</feature>
<dbReference type="InterPro" id="IPR043136">
    <property type="entry name" value="B30.2/SPRY_sf"/>
</dbReference>
<sequence length="507" mass="57827">MHNLMNHLNDYEYLRRKRPNGIWERRYIRNVIFQMLRKLRPYNTVPQELDLMVRYIVHISLIETNWLTVASILMDAMPTCPYTKVVIALIIRNIPSPNAYTVSTLLNDRFHLSQRRAVAASIPVRVEKNICIVLNCLAEKLVGTNSTVIFTDNVCSYLCHIFINSRYHNDLELQMRALLALEKFSVIRENKTMIVQRLELLNSNHLSGLEKYLTNIAGEEIRREVGYCARWALDNIFPKPGRQLSYDTVDLSAVNCMFKNESGNIYIKYSPDLMEIRNDTICPQTLHGTSEVDGGLWFYEVKLITDGSITVGWGSTGANTEISVGDEERSLGYEGNKMTFWYHGKAYGISLTRWRADDVLGCLLDSSEKTISFFLHGAESSITCFDFFSPSNTPKKYFPAITMTAFQQCEVNFGQVRFRSAPVGSRFDALNTVGHLTPQQRMIYGMPRHAMQQQQATYNASEDACDICCDLVADVTLHPCGHRTLCHACSMKILVCPVCRADIAERR</sequence>
<dbReference type="PROSITE" id="PS50089">
    <property type="entry name" value="ZF_RING_2"/>
    <property type="match status" value="1"/>
</dbReference>
<organism evidence="7">
    <name type="scientific">Papilio xuthus</name>
    <name type="common">Asian swallowtail butterfly</name>
    <dbReference type="NCBI Taxonomy" id="66420"/>
    <lineage>
        <taxon>Eukaryota</taxon>
        <taxon>Metazoa</taxon>
        <taxon>Ecdysozoa</taxon>
        <taxon>Arthropoda</taxon>
        <taxon>Hexapoda</taxon>
        <taxon>Insecta</taxon>
        <taxon>Pterygota</taxon>
        <taxon>Neoptera</taxon>
        <taxon>Endopterygota</taxon>
        <taxon>Lepidoptera</taxon>
        <taxon>Glossata</taxon>
        <taxon>Ditrysia</taxon>
        <taxon>Papilionoidea</taxon>
        <taxon>Papilionidae</taxon>
        <taxon>Papilioninae</taxon>
        <taxon>Papilio</taxon>
    </lineage>
</organism>
<name>A0AAJ6ZUP6_PAPXU</name>
<dbReference type="GO" id="GO:0051603">
    <property type="term" value="P:proteolysis involved in protein catabolic process"/>
    <property type="evidence" value="ECO:0007669"/>
    <property type="project" value="TreeGrafter"/>
</dbReference>